<proteinExistence type="predicted"/>
<feature type="region of interest" description="Disordered" evidence="1">
    <location>
        <begin position="320"/>
        <end position="341"/>
    </location>
</feature>
<sequence length="341" mass="40065">MNSINNIFSIIIKFIGYIFIIIGVVLFFAIIFNPTYFNMGGIIDKDLATDFGIFFQGLVGTTASIAGSILIVSTFIFQNKQMKISQLENKFYKMLDYHRDNVKSINISDYRTSKKVNISGQRSFIIFRLQLMDCLEIVREINNDLKKKLDRNGRIDVGYMIFYYGINDKWERNDLHILKKYDNGLSQKIYKKVLENKMGKSKNIGRTNQTSLSAYFRNMFNAIMLIHNDKDLSKKQKKSYIKVLRSQLSNAEQAILYFNVMSRFGKKWKEYKLIEEYELIKNLPTGYCGDDYNFKDDFKINYEDDELELELELDEDIEPIEDKNELIPVDELYPDDPSEKK</sequence>
<feature type="transmembrane region" description="Helical" evidence="2">
    <location>
        <begin position="53"/>
        <end position="77"/>
    </location>
</feature>
<organism evidence="3 4">
    <name type="scientific">Breznakiella homolactica</name>
    <dbReference type="NCBI Taxonomy" id="2798577"/>
    <lineage>
        <taxon>Bacteria</taxon>
        <taxon>Pseudomonadati</taxon>
        <taxon>Spirochaetota</taxon>
        <taxon>Spirochaetia</taxon>
        <taxon>Spirochaetales</taxon>
        <taxon>Breznakiellaceae</taxon>
        <taxon>Breznakiella</taxon>
    </lineage>
</organism>
<keyword evidence="2" id="KW-1133">Transmembrane helix</keyword>
<dbReference type="KEGG" id="bhc:JFL75_05515"/>
<dbReference type="AlphaFoldDB" id="A0A7T7XQ21"/>
<evidence type="ECO:0000313" key="3">
    <source>
        <dbReference type="EMBL" id="QQO10377.1"/>
    </source>
</evidence>
<dbReference type="RefSeq" id="WP_215627681.1">
    <property type="nucleotide sequence ID" value="NZ_CP067089.2"/>
</dbReference>
<evidence type="ECO:0000313" key="4">
    <source>
        <dbReference type="Proteomes" id="UP000595917"/>
    </source>
</evidence>
<dbReference type="InterPro" id="IPR031709">
    <property type="entry name" value="PutAbiC"/>
</dbReference>
<evidence type="ECO:0000256" key="1">
    <source>
        <dbReference type="SAM" id="MobiDB-lite"/>
    </source>
</evidence>
<dbReference type="Proteomes" id="UP000595917">
    <property type="component" value="Chromosome"/>
</dbReference>
<reference evidence="3" key="1">
    <citation type="submission" date="2021-01" db="EMBL/GenBank/DDBJ databases">
        <title>Description of Breznakiella homolactica.</title>
        <authorList>
            <person name="Song Y."/>
            <person name="Brune A."/>
        </authorList>
    </citation>
    <scope>NUCLEOTIDE SEQUENCE</scope>
    <source>
        <strain evidence="3">RmG30</strain>
    </source>
</reference>
<name>A0A7T7XQ21_9SPIR</name>
<dbReference type="EMBL" id="CP067089">
    <property type="protein sequence ID" value="QQO10377.1"/>
    <property type="molecule type" value="Genomic_DNA"/>
</dbReference>
<dbReference type="Pfam" id="PF16872">
    <property type="entry name" value="putAbiC"/>
    <property type="match status" value="1"/>
</dbReference>
<evidence type="ECO:0000256" key="2">
    <source>
        <dbReference type="SAM" id="Phobius"/>
    </source>
</evidence>
<feature type="compositionally biased region" description="Acidic residues" evidence="1">
    <location>
        <begin position="332"/>
        <end position="341"/>
    </location>
</feature>
<feature type="transmembrane region" description="Helical" evidence="2">
    <location>
        <begin position="7"/>
        <end position="33"/>
    </location>
</feature>
<accession>A0A7T7XQ21</accession>
<keyword evidence="2" id="KW-0812">Transmembrane</keyword>
<keyword evidence="4" id="KW-1185">Reference proteome</keyword>
<keyword evidence="2" id="KW-0472">Membrane</keyword>
<protein>
    <submittedName>
        <fullName evidence="3">Putative phage abortive infection protein</fullName>
    </submittedName>
</protein>
<gene>
    <name evidence="3" type="ORF">JFL75_05515</name>
</gene>